<keyword evidence="3" id="KW-0056">Arginine metabolism</keyword>
<comment type="subcellular location">
    <subcellularLocation>
        <location evidence="3">Cytoplasm</location>
    </subcellularLocation>
</comment>
<dbReference type="HAMAP" id="MF_00242">
    <property type="entry name" value="Arg_deiminase"/>
    <property type="match status" value="1"/>
</dbReference>
<evidence type="ECO:0000256" key="2">
    <source>
        <dbReference type="ARBA" id="ARBA00022801"/>
    </source>
</evidence>
<dbReference type="Pfam" id="PF02274">
    <property type="entry name" value="ADI"/>
    <property type="match status" value="1"/>
</dbReference>
<name>A0A8J3SMV6_9ACTN</name>
<evidence type="ECO:0000313" key="6">
    <source>
        <dbReference type="Proteomes" id="UP000619788"/>
    </source>
</evidence>
<evidence type="ECO:0000313" key="5">
    <source>
        <dbReference type="EMBL" id="GIH95742.1"/>
    </source>
</evidence>
<dbReference type="InterPro" id="IPR003876">
    <property type="entry name" value="Arg_deiminase"/>
</dbReference>
<comment type="caution">
    <text evidence="5">The sequence shown here is derived from an EMBL/GenBank/DDBJ whole genome shotgun (WGS) entry which is preliminary data.</text>
</comment>
<dbReference type="PANTHER" id="PTHR47271">
    <property type="entry name" value="ARGININE DEIMINASE"/>
    <property type="match status" value="1"/>
</dbReference>
<dbReference type="Gene3D" id="1.10.3930.10">
    <property type="entry name" value="Arginine deiminase"/>
    <property type="match status" value="1"/>
</dbReference>
<dbReference type="UniPathway" id="UPA00254">
    <property type="reaction ID" value="UER00364"/>
</dbReference>
<reference evidence="5 6" key="1">
    <citation type="submission" date="2021-01" db="EMBL/GenBank/DDBJ databases">
        <title>Whole genome shotgun sequence of Planobispora siamensis NBRC 107568.</title>
        <authorList>
            <person name="Komaki H."/>
            <person name="Tamura T."/>
        </authorList>
    </citation>
    <scope>NUCLEOTIDE SEQUENCE [LARGE SCALE GENOMIC DNA]</scope>
    <source>
        <strain evidence="5 6">NBRC 107568</strain>
    </source>
</reference>
<keyword evidence="2 3" id="KW-0378">Hydrolase</keyword>
<keyword evidence="3" id="KW-0963">Cytoplasm</keyword>
<protein>
    <recommendedName>
        <fullName evidence="3">Arginine deiminase</fullName>
        <shortName evidence="3">ADI</shortName>
        <ecNumber evidence="3">3.5.3.6</ecNumber>
    </recommendedName>
    <alternativeName>
        <fullName evidence="3">Arginine dihydrolase</fullName>
        <shortName evidence="3">AD</shortName>
    </alternativeName>
</protein>
<dbReference type="PIRSF" id="PIRSF006356">
    <property type="entry name" value="Arg_deiminase"/>
    <property type="match status" value="1"/>
</dbReference>
<dbReference type="GO" id="GO:0016990">
    <property type="term" value="F:arginine deiminase activity"/>
    <property type="evidence" value="ECO:0007669"/>
    <property type="project" value="UniProtKB-UniRule"/>
</dbReference>
<evidence type="ECO:0000256" key="3">
    <source>
        <dbReference type="HAMAP-Rule" id="MF_00242"/>
    </source>
</evidence>
<comment type="pathway">
    <text evidence="3">Amino-acid degradation; L-arginine degradation via ADI pathway; carbamoyl phosphate from L-arginine: step 1/2.</text>
</comment>
<dbReference type="NCBIfam" id="NF002381">
    <property type="entry name" value="PRK01388.1"/>
    <property type="match status" value="1"/>
</dbReference>
<proteinExistence type="inferred from homology"/>
<dbReference type="AlphaFoldDB" id="A0A8J3SMV6"/>
<dbReference type="GO" id="GO:0019546">
    <property type="term" value="P:L-arginine deiminase pathway"/>
    <property type="evidence" value="ECO:0007669"/>
    <property type="project" value="TreeGrafter"/>
</dbReference>
<accession>A0A8J3SMV6</accession>
<dbReference type="EC" id="3.5.3.6" evidence="3"/>
<dbReference type="EMBL" id="BOOJ01000055">
    <property type="protein sequence ID" value="GIH95742.1"/>
    <property type="molecule type" value="Genomic_DNA"/>
</dbReference>
<gene>
    <name evidence="3 5" type="primary">arcA</name>
    <name evidence="5" type="ORF">Psi01_63720</name>
</gene>
<dbReference type="Proteomes" id="UP000619788">
    <property type="component" value="Unassembled WGS sequence"/>
</dbReference>
<sequence length="409" mass="45354">MTFHVDSEIGRLRQVILHRPGLELSRLSPANVDELLFDDVLWGKRAREEHDAFAQVLRDRGVTVHYFGTLLAEVLDNPGAREWVLDRVLTDDTVGPTLVEPLRRLAQDVESERLSEMLIGGVIKADLSRFSVSGLRWELMNADDFLLTPLPNHLFQRDNSAWIYNGVSINPMAKAARARESVHSAAIYEFHPMFAGADFNIWYGAGGVGHQPATLEGGDIHVLGNGAVLIGLGERSTAMGIENLARALFAGKAASKVIAVELPHSRAMMHLDTVMTMIDVSTFVMYPYLDPDLRSWTVLPARDPELPGGLEIVRNDDFFQTLAEALEVDRVTVLRTDEDLRAAQHEQWDDGNNFLAVEPGVIVGYERNVTTNTYLRKHGIEVITIAGSELGRGRGGPRCMSCPIERDPV</sequence>
<comment type="similarity">
    <text evidence="1 3">Belongs to the arginine deiminase family.</text>
</comment>
<dbReference type="PRINTS" id="PR01466">
    <property type="entry name" value="ARGDEIMINASE"/>
</dbReference>
<dbReference type="PANTHER" id="PTHR47271:SF2">
    <property type="entry name" value="ARGININE DEIMINASE"/>
    <property type="match status" value="1"/>
</dbReference>
<dbReference type="GO" id="GO:0005737">
    <property type="term" value="C:cytoplasm"/>
    <property type="evidence" value="ECO:0007669"/>
    <property type="project" value="UniProtKB-SubCell"/>
</dbReference>
<feature type="active site" description="Amidino-cysteine intermediate" evidence="3 4">
    <location>
        <position position="399"/>
    </location>
</feature>
<evidence type="ECO:0000256" key="1">
    <source>
        <dbReference type="ARBA" id="ARBA00010206"/>
    </source>
</evidence>
<dbReference type="RefSeq" id="WP_204067823.1">
    <property type="nucleotide sequence ID" value="NZ_BOOJ01000055.1"/>
</dbReference>
<keyword evidence="6" id="KW-1185">Reference proteome</keyword>
<dbReference type="Gene3D" id="3.75.10.10">
    <property type="entry name" value="L-arginine/glycine Amidinotransferase, Chain A"/>
    <property type="match status" value="1"/>
</dbReference>
<dbReference type="SUPFAM" id="SSF55909">
    <property type="entry name" value="Pentein"/>
    <property type="match status" value="1"/>
</dbReference>
<evidence type="ECO:0000256" key="4">
    <source>
        <dbReference type="PIRSR" id="PIRSR006356-1"/>
    </source>
</evidence>
<organism evidence="5 6">
    <name type="scientific">Planobispora siamensis</name>
    <dbReference type="NCBI Taxonomy" id="936338"/>
    <lineage>
        <taxon>Bacteria</taxon>
        <taxon>Bacillati</taxon>
        <taxon>Actinomycetota</taxon>
        <taxon>Actinomycetes</taxon>
        <taxon>Streptosporangiales</taxon>
        <taxon>Streptosporangiaceae</taxon>
        <taxon>Planobispora</taxon>
    </lineage>
</organism>
<comment type="catalytic activity">
    <reaction evidence="3">
        <text>L-arginine + H2O = L-citrulline + NH4(+)</text>
        <dbReference type="Rhea" id="RHEA:19597"/>
        <dbReference type="ChEBI" id="CHEBI:15377"/>
        <dbReference type="ChEBI" id="CHEBI:28938"/>
        <dbReference type="ChEBI" id="CHEBI:32682"/>
        <dbReference type="ChEBI" id="CHEBI:57743"/>
        <dbReference type="EC" id="3.5.3.6"/>
    </reaction>
</comment>